<dbReference type="RefSeq" id="WP_338394871.1">
    <property type="nucleotide sequence ID" value="NZ_AP025315.1"/>
</dbReference>
<evidence type="ECO:0000313" key="4">
    <source>
        <dbReference type="Proteomes" id="UP001348817"/>
    </source>
</evidence>
<dbReference type="EMBL" id="AP025315">
    <property type="protein sequence ID" value="BDD11761.1"/>
    <property type="molecule type" value="Genomic_DNA"/>
</dbReference>
<evidence type="ECO:0000313" key="3">
    <source>
        <dbReference type="EMBL" id="BDD11761.1"/>
    </source>
</evidence>
<gene>
    <name evidence="3" type="ORF">FUAX_41930</name>
</gene>
<proteinExistence type="predicted"/>
<keyword evidence="1" id="KW-1133">Transmembrane helix</keyword>
<dbReference type="AlphaFoldDB" id="A0AAU9CRI4"/>
<feature type="domain" description="SMODS and SLOG-associating 2TM effector" evidence="2">
    <location>
        <begin position="28"/>
        <end position="137"/>
    </location>
</feature>
<keyword evidence="1" id="KW-0812">Transmembrane</keyword>
<evidence type="ECO:0000256" key="1">
    <source>
        <dbReference type="SAM" id="Phobius"/>
    </source>
</evidence>
<reference evidence="3 4" key="1">
    <citation type="submission" date="2021-12" db="EMBL/GenBank/DDBJ databases">
        <title>Genome sequencing of bacteria with rrn-lacking chromosome and rrn-plasmid.</title>
        <authorList>
            <person name="Anda M."/>
            <person name="Iwasaki W."/>
        </authorList>
    </citation>
    <scope>NUCLEOTIDE SEQUENCE [LARGE SCALE GENOMIC DNA]</scope>
    <source>
        <strain evidence="3 4">DSM 100852</strain>
        <plasmid evidence="3 4">pFA1</plasmid>
    </source>
</reference>
<keyword evidence="1" id="KW-0472">Membrane</keyword>
<accession>A0AAU9CRI4</accession>
<evidence type="ECO:0000259" key="2">
    <source>
        <dbReference type="Pfam" id="PF18183"/>
    </source>
</evidence>
<keyword evidence="3" id="KW-0614">Plasmid</keyword>
<feature type="transmembrane region" description="Helical" evidence="1">
    <location>
        <begin position="94"/>
        <end position="114"/>
    </location>
</feature>
<dbReference type="Pfam" id="PF18183">
    <property type="entry name" value="SLATT_2"/>
    <property type="match status" value="1"/>
</dbReference>
<sequence>MKNTPHLFEKIWNADRLPEHEKDYIFETYRELMDRWRKELDWYYKRSRTHRLKTKAVKNLAVILVGLAVLSPLLSDVAEHLGVTIATPEKGMGYTLGYVCFAFASAALLFDNVFGFSKGWIRYMTAKQKLDAELMRMRHRIQQKMVDTSVAPERLVQELLDIFHDTDHRNQQILMEETTQWSADMIKDYEHLKQAVAKRGK</sequence>
<dbReference type="NCBIfam" id="NF033634">
    <property type="entry name" value="SLATT_1"/>
    <property type="match status" value="1"/>
</dbReference>
<organism evidence="3 4">
    <name type="scientific">Fulvitalea axinellae</name>
    <dbReference type="NCBI Taxonomy" id="1182444"/>
    <lineage>
        <taxon>Bacteria</taxon>
        <taxon>Pseudomonadati</taxon>
        <taxon>Bacteroidota</taxon>
        <taxon>Cytophagia</taxon>
        <taxon>Cytophagales</taxon>
        <taxon>Persicobacteraceae</taxon>
        <taxon>Fulvitalea</taxon>
    </lineage>
</organism>
<dbReference type="Proteomes" id="UP001348817">
    <property type="component" value="Plasmid pFA1"/>
</dbReference>
<geneLocation type="plasmid" evidence="3 4">
    <name>pFA1</name>
</geneLocation>
<protein>
    <recommendedName>
        <fullName evidence="2">SMODS and SLOG-associating 2TM effector domain-containing protein</fullName>
    </recommendedName>
</protein>
<feature type="transmembrane region" description="Helical" evidence="1">
    <location>
        <begin position="56"/>
        <end position="74"/>
    </location>
</feature>
<dbReference type="NCBIfam" id="NF033633">
    <property type="entry name" value="SLATT_2"/>
    <property type="match status" value="1"/>
</dbReference>
<name>A0AAU9CRI4_9BACT</name>
<keyword evidence="4" id="KW-1185">Reference proteome</keyword>
<dbReference type="InterPro" id="IPR040688">
    <property type="entry name" value="SLATT_2"/>
</dbReference>
<dbReference type="KEGG" id="fax:FUAX_41930"/>